<dbReference type="PANTHER" id="PTHR35861:SF1">
    <property type="entry name" value="PHAGE TAIL SHEATH PROTEIN"/>
    <property type="match status" value="1"/>
</dbReference>
<feature type="domain" description="Tail sheath protein C-terminal" evidence="3">
    <location>
        <begin position="406"/>
        <end position="509"/>
    </location>
</feature>
<sequence>MPSTLNAPGIYLEELPSGVHPITGVSTSDTAFVDWFPRGPVSTPTRITSFTEFTRVFGGLHAQSAASYAVLQYFQQGGAVAWVVRLADAGDTAAAMDIKDGASPAKKSLAVTAANPGAWGSNLQVAVTTSGSTFSIFVREVVSGRVVDAEVFRNLVRTPGAANSAIDVVNAGSRLIRLAAGVGTAGDPAGGAATATGEPDDTASPSPWAPMSTAGADTTALATNLGTKLDTAMKTLVSIEPFVFNLLCIPAMATLGAADQKALVAGAVTFCAAHQALLLVDPPATTTTPAAAQGLIGTAFDPSKDAACYYPRLLMPDPLAPGLMRNIGPSGVVAGIMARTDGTRGVWKAPAGIDAVVAGVSLAVPVTEADSGALNPLGINAFRSLPVIGNVVWGARTLFGADTRASEWKYVPVRRTALYLEQSLRAGLTWVVFEPNDEPLWSQVRLNVGAFMQDLFRKGAFQGTTPREAYFVRCDRTTTTQSDVDRGVVNILVGFAPLKPAEFVVIQIQQLAGQATA</sequence>
<keyword evidence="5" id="KW-1185">Reference proteome</keyword>
<gene>
    <name evidence="4" type="ORF">ACFPGP_01475</name>
</gene>
<comment type="similarity">
    <text evidence="1">Belongs to the myoviridae tail sheath protein family.</text>
</comment>
<dbReference type="PANTHER" id="PTHR35861">
    <property type="match status" value="1"/>
</dbReference>
<dbReference type="InterPro" id="IPR020287">
    <property type="entry name" value="Tail_sheath_C"/>
</dbReference>
<protein>
    <submittedName>
        <fullName evidence="4">Phage tail sheath C-terminal domain-containing protein</fullName>
    </submittedName>
</protein>
<dbReference type="Gene3D" id="3.40.50.11780">
    <property type="match status" value="2"/>
</dbReference>
<reference evidence="5" key="1">
    <citation type="journal article" date="2019" name="Int. J. Syst. Evol. Microbiol.">
        <title>The Global Catalogue of Microorganisms (GCM) 10K type strain sequencing project: providing services to taxonomists for standard genome sequencing and annotation.</title>
        <authorList>
            <consortium name="The Broad Institute Genomics Platform"/>
            <consortium name="The Broad Institute Genome Sequencing Center for Infectious Disease"/>
            <person name="Wu L."/>
            <person name="Ma J."/>
        </authorList>
    </citation>
    <scope>NUCLEOTIDE SEQUENCE [LARGE SCALE GENOMIC DNA]</scope>
    <source>
        <strain evidence="5">DFY41</strain>
    </source>
</reference>
<dbReference type="Proteomes" id="UP001596087">
    <property type="component" value="Unassembled WGS sequence"/>
</dbReference>
<feature type="region of interest" description="Disordered" evidence="2">
    <location>
        <begin position="187"/>
        <end position="206"/>
    </location>
</feature>
<name>A0ABW0BDK4_9ACTN</name>
<evidence type="ECO:0000256" key="2">
    <source>
        <dbReference type="SAM" id="MobiDB-lite"/>
    </source>
</evidence>
<evidence type="ECO:0000256" key="1">
    <source>
        <dbReference type="ARBA" id="ARBA00008005"/>
    </source>
</evidence>
<dbReference type="RefSeq" id="WP_378585894.1">
    <property type="nucleotide sequence ID" value="NZ_JBHSKD010000002.1"/>
</dbReference>
<organism evidence="4 5">
    <name type="scientific">Nocardioides taihuensis</name>
    <dbReference type="NCBI Taxonomy" id="1835606"/>
    <lineage>
        <taxon>Bacteria</taxon>
        <taxon>Bacillati</taxon>
        <taxon>Actinomycetota</taxon>
        <taxon>Actinomycetes</taxon>
        <taxon>Propionibacteriales</taxon>
        <taxon>Nocardioidaceae</taxon>
        <taxon>Nocardioides</taxon>
    </lineage>
</organism>
<evidence type="ECO:0000259" key="3">
    <source>
        <dbReference type="Pfam" id="PF17482"/>
    </source>
</evidence>
<evidence type="ECO:0000313" key="4">
    <source>
        <dbReference type="EMBL" id="MFC5175321.1"/>
    </source>
</evidence>
<dbReference type="Pfam" id="PF17482">
    <property type="entry name" value="Phage_sheath_1C"/>
    <property type="match status" value="1"/>
</dbReference>
<accession>A0ABW0BDK4</accession>
<proteinExistence type="inferred from homology"/>
<comment type="caution">
    <text evidence="4">The sequence shown here is derived from an EMBL/GenBank/DDBJ whole genome shotgun (WGS) entry which is preliminary data.</text>
</comment>
<dbReference type="EMBL" id="JBHSKD010000002">
    <property type="protein sequence ID" value="MFC5175321.1"/>
    <property type="molecule type" value="Genomic_DNA"/>
</dbReference>
<feature type="compositionally biased region" description="Low complexity" evidence="2">
    <location>
        <begin position="187"/>
        <end position="197"/>
    </location>
</feature>
<evidence type="ECO:0000313" key="5">
    <source>
        <dbReference type="Proteomes" id="UP001596087"/>
    </source>
</evidence>
<dbReference type="InterPro" id="IPR052042">
    <property type="entry name" value="Tail_sheath_structural"/>
</dbReference>